<sequence length="740" mass="86690">MKDLIERFQTLPQHYPQLLDQALARKGHIAYAAADFFTLQPFIAELMQLSEPQTRLYQQPEEVPGDDVYLLLLSDQGLEYARWMLGDEVHYDFFFIADNDAEIRLQAYHNAGQVKAVEAERLVRNEQGLPSLYQQVNEFIRETRHYQYTTLSDEQGEVDICNISIEGFNPLHNHSYRQQQRVFFVPGSYTVDRIESLDDDGDVLFQRAMQQASLDELLDQAADVLTRELLQGLENAALPQTIYCVLFEYTLQGPFPPTLALIQPHEVDDNEEYGPLSWLNAPDAEIFSEDDFDAVDFHHGHSALFDRLNARLEEMEFDEQNDRVEQFYVSFCQALMNNPQLRQHLRCDEQFFVCARDFEACNEQDLLARILPPRQWQQMKDAIDCREQQQQLAHQSEPLVQEVTELLAQKQADYAQLKQQLADAKTSLGYYPDNLLTLEPFALEQKHHRHLPLSEMLRAEPPESGHWFEYQLHNGRAIYCRGVRDGQVFRESFICDRGDQAECYHFHVARDILLEDYEQLSRDRHVPRYFRSLSSHQVSESRYQYDESQRIKQIENRHAWLIQGVRWTEPGYVDVSYHSDGSLAALCGVLDDKPYVLYSSDNQFLEQHIEACVPLLHDLLLDELRQQNIWGQTILLEYDECHPLPPALFYIADGYWQETFPRQYFDSEIYRTSQLGLYLMISDSVTTDGYFDNEFKRQKSAQFYQRVCQQLEASWQAEFNTTADIRLKTKWQMLPELPPA</sequence>
<name>A0ABV7VPU7_9GAMM</name>
<feature type="coiled-coil region" evidence="1">
    <location>
        <begin position="400"/>
        <end position="427"/>
    </location>
</feature>
<gene>
    <name evidence="2" type="ORF">ACFOMG_05125</name>
</gene>
<dbReference type="EMBL" id="JBHRYB010000005">
    <property type="protein sequence ID" value="MFC3679494.1"/>
    <property type="molecule type" value="Genomic_DNA"/>
</dbReference>
<proteinExistence type="predicted"/>
<dbReference type="RefSeq" id="WP_376865199.1">
    <property type="nucleotide sequence ID" value="NZ_JBHRYB010000005.1"/>
</dbReference>
<organism evidence="2 3">
    <name type="scientific">Bacterioplanoides pacificum</name>
    <dbReference type="NCBI Taxonomy" id="1171596"/>
    <lineage>
        <taxon>Bacteria</taxon>
        <taxon>Pseudomonadati</taxon>
        <taxon>Pseudomonadota</taxon>
        <taxon>Gammaproteobacteria</taxon>
        <taxon>Oceanospirillales</taxon>
        <taxon>Oceanospirillaceae</taxon>
        <taxon>Bacterioplanoides</taxon>
    </lineage>
</organism>
<keyword evidence="3" id="KW-1185">Reference proteome</keyword>
<evidence type="ECO:0000313" key="3">
    <source>
        <dbReference type="Proteomes" id="UP001595722"/>
    </source>
</evidence>
<evidence type="ECO:0000256" key="1">
    <source>
        <dbReference type="SAM" id="Coils"/>
    </source>
</evidence>
<keyword evidence="1" id="KW-0175">Coiled coil</keyword>
<reference evidence="3" key="1">
    <citation type="journal article" date="2019" name="Int. J. Syst. Evol. Microbiol.">
        <title>The Global Catalogue of Microorganisms (GCM) 10K type strain sequencing project: providing services to taxonomists for standard genome sequencing and annotation.</title>
        <authorList>
            <consortium name="The Broad Institute Genomics Platform"/>
            <consortium name="The Broad Institute Genome Sequencing Center for Infectious Disease"/>
            <person name="Wu L."/>
            <person name="Ma J."/>
        </authorList>
    </citation>
    <scope>NUCLEOTIDE SEQUENCE [LARGE SCALE GENOMIC DNA]</scope>
    <source>
        <strain evidence="3">KCTC 42424</strain>
    </source>
</reference>
<protein>
    <submittedName>
        <fullName evidence="2">Uncharacterized protein</fullName>
    </submittedName>
</protein>
<dbReference type="Proteomes" id="UP001595722">
    <property type="component" value="Unassembled WGS sequence"/>
</dbReference>
<accession>A0ABV7VPU7</accession>
<evidence type="ECO:0000313" key="2">
    <source>
        <dbReference type="EMBL" id="MFC3679494.1"/>
    </source>
</evidence>
<comment type="caution">
    <text evidence="2">The sequence shown here is derived from an EMBL/GenBank/DDBJ whole genome shotgun (WGS) entry which is preliminary data.</text>
</comment>